<keyword evidence="3" id="KW-0479">Metal-binding</keyword>
<comment type="cofactor">
    <cofactor evidence="1">
        <name>[4Fe-4S] cluster</name>
        <dbReference type="ChEBI" id="CHEBI:49883"/>
    </cofactor>
</comment>
<evidence type="ECO:0000256" key="5">
    <source>
        <dbReference type="ARBA" id="ARBA00023004"/>
    </source>
</evidence>
<dbReference type="Gene3D" id="3.30.70.3270">
    <property type="match status" value="1"/>
</dbReference>
<comment type="similarity">
    <text evidence="2">Belongs to the complex I 23 kDa subunit family.</text>
</comment>
<evidence type="ECO:0000256" key="6">
    <source>
        <dbReference type="ARBA" id="ARBA00023014"/>
    </source>
</evidence>
<evidence type="ECO:0000313" key="9">
    <source>
        <dbReference type="Proteomes" id="UP001196413"/>
    </source>
</evidence>
<name>A0AAD5WI04_PARTN</name>
<keyword evidence="9" id="KW-1185">Reference proteome</keyword>
<dbReference type="PANTHER" id="PTHR10849:SF20">
    <property type="entry name" value="NADH DEHYDROGENASE [UBIQUINONE] IRON-SULFUR PROTEIN 8, MITOCHONDRIAL"/>
    <property type="match status" value="1"/>
</dbReference>
<keyword evidence="4" id="KW-1278">Translocase</keyword>
<comment type="caution">
    <text evidence="8">The sequence shown here is derived from an EMBL/GenBank/DDBJ whole genome shotgun (WGS) entry which is preliminary data.</text>
</comment>
<dbReference type="AlphaFoldDB" id="A0AAD5WI04"/>
<dbReference type="GO" id="GO:0006120">
    <property type="term" value="P:mitochondrial electron transport, NADH to ubiquinone"/>
    <property type="evidence" value="ECO:0007669"/>
    <property type="project" value="TreeGrafter"/>
</dbReference>
<gene>
    <name evidence="8" type="ORF">KIN20_032362</name>
</gene>
<sequence length="287" mass="32004">MENADDIEEILDRISLHGGSLVMSDGVQISDDLRDQSLPTDPARPPTPTFITISLLYRLDTVKKNASLLRYLVGAMSNIDANSFPMIMGRVTEKTAMMMAKSPKHSVFEDSFATDNVGKAEESWRTRLLQVVESINSKVAITVMLEWPRKAMGHLLVILTTAFILCYSSSCSEALVSCWDTFTWNPPRSAIHSRKVLSVLDSGDHALRRYPSGEERCIACMLWEAICPAQAITTEAETRPDGSLRSTRCDIDMTNVFTAAFVKRHAQSTPSLRVQIANFLQELIRNC</sequence>
<dbReference type="PANTHER" id="PTHR10849">
    <property type="entry name" value="NADH DEHYDROGENASE UBIQUINONE IRON-SULFUR PROTEIN 8, MITOCHONDRIAL"/>
    <property type="match status" value="1"/>
</dbReference>
<reference evidence="8" key="1">
    <citation type="submission" date="2021-06" db="EMBL/GenBank/DDBJ databases">
        <title>Parelaphostrongylus tenuis whole genome reference sequence.</title>
        <authorList>
            <person name="Garwood T.J."/>
            <person name="Larsen P.A."/>
            <person name="Fountain-Jones N.M."/>
            <person name="Garbe J.R."/>
            <person name="Macchietto M.G."/>
            <person name="Kania S.A."/>
            <person name="Gerhold R.W."/>
            <person name="Richards J.E."/>
            <person name="Wolf T.M."/>
        </authorList>
    </citation>
    <scope>NUCLEOTIDE SEQUENCE</scope>
    <source>
        <strain evidence="8">MNPRO001-30</strain>
        <tissue evidence="8">Meninges</tissue>
    </source>
</reference>
<evidence type="ECO:0000256" key="4">
    <source>
        <dbReference type="ARBA" id="ARBA00022967"/>
    </source>
</evidence>
<evidence type="ECO:0000256" key="3">
    <source>
        <dbReference type="ARBA" id="ARBA00022723"/>
    </source>
</evidence>
<keyword evidence="5" id="KW-0408">Iron</keyword>
<feature type="domain" description="4Fe-4S ferredoxin-type" evidence="7">
    <location>
        <begin position="208"/>
        <end position="237"/>
    </location>
</feature>
<dbReference type="GO" id="GO:0032981">
    <property type="term" value="P:mitochondrial respiratory chain complex I assembly"/>
    <property type="evidence" value="ECO:0007669"/>
    <property type="project" value="TreeGrafter"/>
</dbReference>
<evidence type="ECO:0000256" key="2">
    <source>
        <dbReference type="ARBA" id="ARBA00010277"/>
    </source>
</evidence>
<evidence type="ECO:0000259" key="7">
    <source>
        <dbReference type="PROSITE" id="PS51379"/>
    </source>
</evidence>
<organism evidence="8 9">
    <name type="scientific">Parelaphostrongylus tenuis</name>
    <name type="common">Meningeal worm</name>
    <dbReference type="NCBI Taxonomy" id="148309"/>
    <lineage>
        <taxon>Eukaryota</taxon>
        <taxon>Metazoa</taxon>
        <taxon>Ecdysozoa</taxon>
        <taxon>Nematoda</taxon>
        <taxon>Chromadorea</taxon>
        <taxon>Rhabditida</taxon>
        <taxon>Rhabditina</taxon>
        <taxon>Rhabditomorpha</taxon>
        <taxon>Strongyloidea</taxon>
        <taxon>Metastrongylidae</taxon>
        <taxon>Parelaphostrongylus</taxon>
    </lineage>
</organism>
<dbReference type="GO" id="GO:0016020">
    <property type="term" value="C:membrane"/>
    <property type="evidence" value="ECO:0007669"/>
    <property type="project" value="InterPro"/>
</dbReference>
<dbReference type="GO" id="GO:0003954">
    <property type="term" value="F:NADH dehydrogenase activity"/>
    <property type="evidence" value="ECO:0007669"/>
    <property type="project" value="TreeGrafter"/>
</dbReference>
<dbReference type="GO" id="GO:0046872">
    <property type="term" value="F:metal ion binding"/>
    <property type="evidence" value="ECO:0007669"/>
    <property type="project" value="UniProtKB-KW"/>
</dbReference>
<dbReference type="GO" id="GO:0005739">
    <property type="term" value="C:mitochondrion"/>
    <property type="evidence" value="ECO:0007669"/>
    <property type="project" value="GOC"/>
</dbReference>
<dbReference type="EMBL" id="JAHQIW010006807">
    <property type="protein sequence ID" value="KAJ1370595.1"/>
    <property type="molecule type" value="Genomic_DNA"/>
</dbReference>
<accession>A0AAD5WI04</accession>
<proteinExistence type="inferred from homology"/>
<dbReference type="Proteomes" id="UP001196413">
    <property type="component" value="Unassembled WGS sequence"/>
</dbReference>
<evidence type="ECO:0000313" key="8">
    <source>
        <dbReference type="EMBL" id="KAJ1370595.1"/>
    </source>
</evidence>
<evidence type="ECO:0000256" key="1">
    <source>
        <dbReference type="ARBA" id="ARBA00001966"/>
    </source>
</evidence>
<keyword evidence="6" id="KW-0411">Iron-sulfur</keyword>
<dbReference type="PROSITE" id="PS51379">
    <property type="entry name" value="4FE4S_FER_2"/>
    <property type="match status" value="1"/>
</dbReference>
<dbReference type="InterPro" id="IPR010226">
    <property type="entry name" value="NADH_quinone_OxRdtase_chainI"/>
</dbReference>
<protein>
    <recommendedName>
        <fullName evidence="7">4Fe-4S ferredoxin-type domain-containing protein</fullName>
    </recommendedName>
</protein>
<dbReference type="InterPro" id="IPR017896">
    <property type="entry name" value="4Fe4S_Fe-S-bd"/>
</dbReference>
<dbReference type="GO" id="GO:0051539">
    <property type="term" value="F:4 iron, 4 sulfur cluster binding"/>
    <property type="evidence" value="ECO:0007669"/>
    <property type="project" value="InterPro"/>
</dbReference>